<gene>
    <name evidence="1" type="ORF">LCGC14_3103200</name>
</gene>
<name>A0A0F8W733_9ZZZZ</name>
<dbReference type="EMBL" id="LAZR01066937">
    <property type="protein sequence ID" value="KKK52607.1"/>
    <property type="molecule type" value="Genomic_DNA"/>
</dbReference>
<organism evidence="1">
    <name type="scientific">marine sediment metagenome</name>
    <dbReference type="NCBI Taxonomy" id="412755"/>
    <lineage>
        <taxon>unclassified sequences</taxon>
        <taxon>metagenomes</taxon>
        <taxon>ecological metagenomes</taxon>
    </lineage>
</organism>
<proteinExistence type="predicted"/>
<comment type="caution">
    <text evidence="1">The sequence shown here is derived from an EMBL/GenBank/DDBJ whole genome shotgun (WGS) entry which is preliminary data.</text>
</comment>
<protein>
    <submittedName>
        <fullName evidence="1">Uncharacterized protein</fullName>
    </submittedName>
</protein>
<sequence length="143" mass="15805">MAIKTLNLDAEWDFQSKHDPEKGKDGATVFRLGTLSNRLLSFLQDKATTFKGTNEENVEASIMNASLAIEIVKYGVRDIQNLPDADGNSIPFETQKQNVHGMEVKAVKSSILDVLPKVIVMEVADELQKRNELDEGEAKNSDG</sequence>
<reference evidence="1" key="1">
    <citation type="journal article" date="2015" name="Nature">
        <title>Complex archaea that bridge the gap between prokaryotes and eukaryotes.</title>
        <authorList>
            <person name="Spang A."/>
            <person name="Saw J.H."/>
            <person name="Jorgensen S.L."/>
            <person name="Zaremba-Niedzwiedzka K."/>
            <person name="Martijn J."/>
            <person name="Lind A.E."/>
            <person name="van Eijk R."/>
            <person name="Schleper C."/>
            <person name="Guy L."/>
            <person name="Ettema T.J."/>
        </authorList>
    </citation>
    <scope>NUCLEOTIDE SEQUENCE</scope>
</reference>
<dbReference type="AlphaFoldDB" id="A0A0F8W733"/>
<accession>A0A0F8W733</accession>
<evidence type="ECO:0000313" key="1">
    <source>
        <dbReference type="EMBL" id="KKK52607.1"/>
    </source>
</evidence>